<evidence type="ECO:0000313" key="1">
    <source>
        <dbReference type="EMBL" id="GJS51419.1"/>
    </source>
</evidence>
<name>A0ABQ4WF26_9ASTR</name>
<organism evidence="1 2">
    <name type="scientific">Tanacetum coccineum</name>
    <dbReference type="NCBI Taxonomy" id="301880"/>
    <lineage>
        <taxon>Eukaryota</taxon>
        <taxon>Viridiplantae</taxon>
        <taxon>Streptophyta</taxon>
        <taxon>Embryophyta</taxon>
        <taxon>Tracheophyta</taxon>
        <taxon>Spermatophyta</taxon>
        <taxon>Magnoliopsida</taxon>
        <taxon>eudicotyledons</taxon>
        <taxon>Gunneridae</taxon>
        <taxon>Pentapetalae</taxon>
        <taxon>asterids</taxon>
        <taxon>campanulids</taxon>
        <taxon>Asterales</taxon>
        <taxon>Asteraceae</taxon>
        <taxon>Asteroideae</taxon>
        <taxon>Anthemideae</taxon>
        <taxon>Anthemidinae</taxon>
        <taxon>Tanacetum</taxon>
    </lineage>
</organism>
<protein>
    <submittedName>
        <fullName evidence="1">Uncharacterized protein</fullName>
    </submittedName>
</protein>
<evidence type="ECO:0000313" key="2">
    <source>
        <dbReference type="Proteomes" id="UP001151760"/>
    </source>
</evidence>
<accession>A0ABQ4WF26</accession>
<reference evidence="1" key="2">
    <citation type="submission" date="2022-01" db="EMBL/GenBank/DDBJ databases">
        <authorList>
            <person name="Yamashiro T."/>
            <person name="Shiraishi A."/>
            <person name="Satake H."/>
            <person name="Nakayama K."/>
        </authorList>
    </citation>
    <scope>NUCLEOTIDE SEQUENCE</scope>
</reference>
<gene>
    <name evidence="1" type="ORF">Tco_0624781</name>
</gene>
<keyword evidence="2" id="KW-1185">Reference proteome</keyword>
<proteinExistence type="predicted"/>
<dbReference type="Proteomes" id="UP001151760">
    <property type="component" value="Unassembled WGS sequence"/>
</dbReference>
<dbReference type="EMBL" id="BQNB010008584">
    <property type="protein sequence ID" value="GJS51419.1"/>
    <property type="molecule type" value="Genomic_DNA"/>
</dbReference>
<comment type="caution">
    <text evidence="1">The sequence shown here is derived from an EMBL/GenBank/DDBJ whole genome shotgun (WGS) entry which is preliminary data.</text>
</comment>
<reference evidence="1" key="1">
    <citation type="journal article" date="2022" name="Int. J. Mol. Sci.">
        <title>Draft Genome of Tanacetum Coccineum: Genomic Comparison of Closely Related Tanacetum-Family Plants.</title>
        <authorList>
            <person name="Yamashiro T."/>
            <person name="Shiraishi A."/>
            <person name="Nakayama K."/>
            <person name="Satake H."/>
        </authorList>
    </citation>
    <scope>NUCLEOTIDE SEQUENCE</scope>
</reference>
<sequence>MKLSMKKLEILKKNIKFRGGLLELKDFLMILELLLLRLFDFDDLLLDSMDVLSHLACVVVTCDFNMIEFSTAKRSKYGVSTSIGYGISNFLSNTVYSFKLINKAYPLPLDTAYPLPLDTVYRSSGTESEILVFLFDFHAKKFLPFFKANPADIFTFVTGKTYQS</sequence>